<keyword evidence="10" id="KW-1185">Reference proteome</keyword>
<gene>
    <name evidence="9" type="ORF">JL193_11560</name>
</gene>
<dbReference type="InterPro" id="IPR050736">
    <property type="entry name" value="Sensor_HK_Regulatory"/>
</dbReference>
<dbReference type="EC" id="2.7.13.3" evidence="2"/>
<dbReference type="InterPro" id="IPR003594">
    <property type="entry name" value="HATPase_dom"/>
</dbReference>
<dbReference type="PROSITE" id="PS50109">
    <property type="entry name" value="HIS_KIN"/>
    <property type="match status" value="1"/>
</dbReference>
<keyword evidence="4" id="KW-0808">Transferase</keyword>
<evidence type="ECO:0000256" key="2">
    <source>
        <dbReference type="ARBA" id="ARBA00012438"/>
    </source>
</evidence>
<dbReference type="SMART" id="SM00388">
    <property type="entry name" value="HisKA"/>
    <property type="match status" value="1"/>
</dbReference>
<dbReference type="RefSeq" id="WP_207970948.1">
    <property type="nucleotide sequence ID" value="NZ_CP071795.1"/>
</dbReference>
<organism evidence="9 10">
    <name type="scientific">Polaribacter batillariae</name>
    <dbReference type="NCBI Taxonomy" id="2808900"/>
    <lineage>
        <taxon>Bacteria</taxon>
        <taxon>Pseudomonadati</taxon>
        <taxon>Bacteroidota</taxon>
        <taxon>Flavobacteriia</taxon>
        <taxon>Flavobacteriales</taxon>
        <taxon>Flavobacteriaceae</taxon>
    </lineage>
</organism>
<proteinExistence type="predicted"/>
<dbReference type="PANTHER" id="PTHR43711:SF1">
    <property type="entry name" value="HISTIDINE KINASE 1"/>
    <property type="match status" value="1"/>
</dbReference>
<keyword evidence="3" id="KW-0597">Phosphoprotein</keyword>
<accession>A0ABX7SUW9</accession>
<dbReference type="PRINTS" id="PR00344">
    <property type="entry name" value="BCTRLSENSOR"/>
</dbReference>
<keyword evidence="7" id="KW-0472">Membrane</keyword>
<keyword evidence="5 9" id="KW-0418">Kinase</keyword>
<evidence type="ECO:0000313" key="10">
    <source>
        <dbReference type="Proteomes" id="UP000663935"/>
    </source>
</evidence>
<dbReference type="InterPro" id="IPR036097">
    <property type="entry name" value="HisK_dim/P_sf"/>
</dbReference>
<evidence type="ECO:0000256" key="5">
    <source>
        <dbReference type="ARBA" id="ARBA00022777"/>
    </source>
</evidence>
<dbReference type="SUPFAM" id="SSF47384">
    <property type="entry name" value="Homodimeric domain of signal transducing histidine kinase"/>
    <property type="match status" value="1"/>
</dbReference>
<keyword evidence="6" id="KW-0902">Two-component regulatory system</keyword>
<dbReference type="EMBL" id="CP071795">
    <property type="protein sequence ID" value="QTD36766.1"/>
    <property type="molecule type" value="Genomic_DNA"/>
</dbReference>
<protein>
    <recommendedName>
        <fullName evidence="2">histidine kinase</fullName>
        <ecNumber evidence="2">2.7.13.3</ecNumber>
    </recommendedName>
</protein>
<dbReference type="InterPro" id="IPR036890">
    <property type="entry name" value="HATPase_C_sf"/>
</dbReference>
<keyword evidence="7" id="KW-0812">Transmembrane</keyword>
<dbReference type="Pfam" id="PF02518">
    <property type="entry name" value="HATPase_c"/>
    <property type="match status" value="1"/>
</dbReference>
<evidence type="ECO:0000259" key="8">
    <source>
        <dbReference type="PROSITE" id="PS50109"/>
    </source>
</evidence>
<comment type="catalytic activity">
    <reaction evidence="1">
        <text>ATP + protein L-histidine = ADP + protein N-phospho-L-histidine.</text>
        <dbReference type="EC" id="2.7.13.3"/>
    </reaction>
</comment>
<feature type="transmembrane region" description="Helical" evidence="7">
    <location>
        <begin position="78"/>
        <end position="98"/>
    </location>
</feature>
<dbReference type="InterPro" id="IPR005467">
    <property type="entry name" value="His_kinase_dom"/>
</dbReference>
<dbReference type="CDD" id="cd00082">
    <property type="entry name" value="HisKA"/>
    <property type="match status" value="1"/>
</dbReference>
<name>A0ABX7SUW9_9FLAO</name>
<evidence type="ECO:0000256" key="7">
    <source>
        <dbReference type="SAM" id="Phobius"/>
    </source>
</evidence>
<evidence type="ECO:0000256" key="6">
    <source>
        <dbReference type="ARBA" id="ARBA00023012"/>
    </source>
</evidence>
<dbReference type="Pfam" id="PF00512">
    <property type="entry name" value="HisKA"/>
    <property type="match status" value="1"/>
</dbReference>
<dbReference type="PANTHER" id="PTHR43711">
    <property type="entry name" value="TWO-COMPONENT HISTIDINE KINASE"/>
    <property type="match status" value="1"/>
</dbReference>
<dbReference type="Gene3D" id="1.10.287.130">
    <property type="match status" value="1"/>
</dbReference>
<evidence type="ECO:0000256" key="1">
    <source>
        <dbReference type="ARBA" id="ARBA00000085"/>
    </source>
</evidence>
<sequence>MAQIKGSSKAVYKDFKNVAVYADSIIKLLYENNKLNKQNATLEFAKIYEIKKMIQENIFLKQEARIQELKAIQEHNTFYIISAAIIVISTILMLLIYFRYRCKKKVSEILLKRNSVIQLKNEYLEKANATKQKFFSIISHDLINPFNAILGYTDLLDKKFDTFKDTEKKEFISTIKKYATHNYNLTKNLLEWSRVQQNSIILKEEQLNIESIIVETLDTYESLAKRKKIVTNVYFEDAYYVYADKNCLKTILNNIYSNAIKYSYNLGVIDIIVKNNSEITTIQIKDYGVGMKKEQVKNLFKMSDITTTLGTDNEKGTGLGFLICKELIDLHDGKIKIDVISEPNKGTTITLSL</sequence>
<evidence type="ECO:0000256" key="4">
    <source>
        <dbReference type="ARBA" id="ARBA00022679"/>
    </source>
</evidence>
<dbReference type="InterPro" id="IPR004358">
    <property type="entry name" value="Sig_transdc_His_kin-like_C"/>
</dbReference>
<dbReference type="InterPro" id="IPR003661">
    <property type="entry name" value="HisK_dim/P_dom"/>
</dbReference>
<dbReference type="SMART" id="SM00387">
    <property type="entry name" value="HATPase_c"/>
    <property type="match status" value="1"/>
</dbReference>
<feature type="domain" description="Histidine kinase" evidence="8">
    <location>
        <begin position="137"/>
        <end position="353"/>
    </location>
</feature>
<dbReference type="SUPFAM" id="SSF55874">
    <property type="entry name" value="ATPase domain of HSP90 chaperone/DNA topoisomerase II/histidine kinase"/>
    <property type="match status" value="1"/>
</dbReference>
<reference evidence="9 10" key="1">
    <citation type="submission" date="2021-03" db="EMBL/GenBank/DDBJ databases">
        <title>Complete genome of Polaribacter_sp.G4M1.</title>
        <authorList>
            <person name="Jeong S.W."/>
            <person name="Bae J.W."/>
        </authorList>
    </citation>
    <scope>NUCLEOTIDE SEQUENCE [LARGE SCALE GENOMIC DNA]</scope>
    <source>
        <strain evidence="9 10">G4M1</strain>
    </source>
</reference>
<dbReference type="Proteomes" id="UP000663935">
    <property type="component" value="Chromosome"/>
</dbReference>
<dbReference type="GO" id="GO:0016301">
    <property type="term" value="F:kinase activity"/>
    <property type="evidence" value="ECO:0007669"/>
    <property type="project" value="UniProtKB-KW"/>
</dbReference>
<evidence type="ECO:0000313" key="9">
    <source>
        <dbReference type="EMBL" id="QTD36766.1"/>
    </source>
</evidence>
<dbReference type="Gene3D" id="3.30.565.10">
    <property type="entry name" value="Histidine kinase-like ATPase, C-terminal domain"/>
    <property type="match status" value="1"/>
</dbReference>
<evidence type="ECO:0000256" key="3">
    <source>
        <dbReference type="ARBA" id="ARBA00022553"/>
    </source>
</evidence>
<keyword evidence="7" id="KW-1133">Transmembrane helix</keyword>